<evidence type="ECO:0000256" key="1">
    <source>
        <dbReference type="ARBA" id="ARBA00005232"/>
    </source>
</evidence>
<evidence type="ECO:0000313" key="8">
    <source>
        <dbReference type="EMBL" id="ODV90866.1"/>
    </source>
</evidence>
<dbReference type="GO" id="GO:0009437">
    <property type="term" value="P:carnitine metabolic process"/>
    <property type="evidence" value="ECO:0007669"/>
    <property type="project" value="EnsemblFungi"/>
</dbReference>
<protein>
    <recommendedName>
        <fullName evidence="7">Choline/carnitine acyltransferase domain-containing protein</fullName>
    </recommendedName>
</protein>
<name>A0A1E4TGI8_9ASCO</name>
<dbReference type="Gene3D" id="3.30.559.70">
    <property type="entry name" value="Choline/Carnitine o-acyltransferase, domain 2"/>
    <property type="match status" value="1"/>
</dbReference>
<dbReference type="SUPFAM" id="SSF52777">
    <property type="entry name" value="CoA-dependent acyltransferases"/>
    <property type="match status" value="2"/>
</dbReference>
<accession>A0A1E4TGI8</accession>
<evidence type="ECO:0000256" key="3">
    <source>
        <dbReference type="ARBA" id="ARBA00023315"/>
    </source>
</evidence>
<evidence type="ECO:0000259" key="7">
    <source>
        <dbReference type="Pfam" id="PF00755"/>
    </source>
</evidence>
<dbReference type="Proteomes" id="UP000095023">
    <property type="component" value="Unassembled WGS sequence"/>
</dbReference>
<evidence type="ECO:0000256" key="2">
    <source>
        <dbReference type="ARBA" id="ARBA00022679"/>
    </source>
</evidence>
<dbReference type="PROSITE" id="PS00440">
    <property type="entry name" value="ACYLTRANSF_C_2"/>
    <property type="match status" value="1"/>
</dbReference>
<feature type="active site" description="Proton acceptor" evidence="4">
    <location>
        <position position="325"/>
    </location>
</feature>
<gene>
    <name evidence="8" type="ORF">CANCADRAFT_25219</name>
</gene>
<dbReference type="Gene3D" id="3.30.559.10">
    <property type="entry name" value="Chloramphenicol acetyltransferase-like domain"/>
    <property type="match status" value="1"/>
</dbReference>
<evidence type="ECO:0000256" key="4">
    <source>
        <dbReference type="PIRSR" id="PIRSR600542-1"/>
    </source>
</evidence>
<dbReference type="EMBL" id="KV453842">
    <property type="protein sequence ID" value="ODV90866.1"/>
    <property type="molecule type" value="Genomic_DNA"/>
</dbReference>
<proteinExistence type="inferred from homology"/>
<dbReference type="GO" id="GO:0004092">
    <property type="term" value="F:carnitine O-acetyltransferase activity"/>
    <property type="evidence" value="ECO:0007669"/>
    <property type="project" value="TreeGrafter"/>
</dbReference>
<dbReference type="OrthoDB" id="240216at2759"/>
<dbReference type="FunFam" id="3.30.559.70:FF:000003">
    <property type="entry name" value="Carnitine acetyl transferase FacC"/>
    <property type="match status" value="1"/>
</dbReference>
<keyword evidence="2 5" id="KW-0808">Transferase</keyword>
<dbReference type="InterPro" id="IPR023213">
    <property type="entry name" value="CAT-like_dom_sf"/>
</dbReference>
<dbReference type="InterPro" id="IPR000542">
    <property type="entry name" value="Carn_acyl_trans"/>
</dbReference>
<dbReference type="AlphaFoldDB" id="A0A1E4TGI8"/>
<evidence type="ECO:0000256" key="5">
    <source>
        <dbReference type="RuleBase" id="RU003801"/>
    </source>
</evidence>
<evidence type="ECO:0000313" key="9">
    <source>
        <dbReference type="Proteomes" id="UP000095023"/>
    </source>
</evidence>
<feature type="region of interest" description="Disordered" evidence="6">
    <location>
        <begin position="711"/>
        <end position="747"/>
    </location>
</feature>
<evidence type="ECO:0000256" key="6">
    <source>
        <dbReference type="SAM" id="MobiDB-lite"/>
    </source>
</evidence>
<dbReference type="PANTHER" id="PTHR22589:SF29">
    <property type="entry name" value="MITOCHONDRIAL CARNITINE O-ACETYLTRANSFERASE-RELATED"/>
    <property type="match status" value="1"/>
</dbReference>
<organism evidence="8 9">
    <name type="scientific">Tortispora caseinolytica NRRL Y-17796</name>
    <dbReference type="NCBI Taxonomy" id="767744"/>
    <lineage>
        <taxon>Eukaryota</taxon>
        <taxon>Fungi</taxon>
        <taxon>Dikarya</taxon>
        <taxon>Ascomycota</taxon>
        <taxon>Saccharomycotina</taxon>
        <taxon>Trigonopsidomycetes</taxon>
        <taxon>Trigonopsidales</taxon>
        <taxon>Trigonopsidaceae</taxon>
        <taxon>Tortispora</taxon>
    </lineage>
</organism>
<keyword evidence="9" id="KW-1185">Reference proteome</keyword>
<reference evidence="9" key="1">
    <citation type="submission" date="2016-02" db="EMBL/GenBank/DDBJ databases">
        <title>Comparative genomics of biotechnologically important yeasts.</title>
        <authorList>
            <consortium name="DOE Joint Genome Institute"/>
            <person name="Riley R."/>
            <person name="Haridas S."/>
            <person name="Wolfe K.H."/>
            <person name="Lopes M.R."/>
            <person name="Hittinger C.T."/>
            <person name="Goker M."/>
            <person name="Salamov A."/>
            <person name="Wisecaver J."/>
            <person name="Long T.M."/>
            <person name="Aerts A.L."/>
            <person name="Barry K."/>
            <person name="Choi C."/>
            <person name="Clum A."/>
            <person name="Coughlan A.Y."/>
            <person name="Deshpande S."/>
            <person name="Douglass A.P."/>
            <person name="Hanson S.J."/>
            <person name="Klenk H.-P."/>
            <person name="Labutti K."/>
            <person name="Lapidus A."/>
            <person name="Lindquist E."/>
            <person name="Lipzen A."/>
            <person name="Meier-Kolthoff J.P."/>
            <person name="Ohm R.A."/>
            <person name="Otillar R.P."/>
            <person name="Pangilinan J."/>
            <person name="Peng Y."/>
            <person name="Rokas A."/>
            <person name="Rosa C.A."/>
            <person name="Scheuner C."/>
            <person name="Sibirny A.A."/>
            <person name="Slot J.C."/>
            <person name="Stielow J.B."/>
            <person name="Sun H."/>
            <person name="Kurtzman C.P."/>
            <person name="Blackwell M."/>
            <person name="Jeffries T.W."/>
            <person name="Grigoriev I.V."/>
        </authorList>
    </citation>
    <scope>NUCLEOTIDE SEQUENCE [LARGE SCALE GENOMIC DNA]</scope>
    <source>
        <strain evidence="9">NRRL Y-17796</strain>
    </source>
</reference>
<dbReference type="FunFam" id="3.30.559.10:FF:000019">
    <property type="entry name" value="Carnitine acetyl transferase"/>
    <property type="match status" value="1"/>
</dbReference>
<dbReference type="GO" id="GO:0005739">
    <property type="term" value="C:mitochondrion"/>
    <property type="evidence" value="ECO:0007669"/>
    <property type="project" value="EnsemblFungi"/>
</dbReference>
<keyword evidence="3 5" id="KW-0012">Acyltransferase</keyword>
<feature type="domain" description="Choline/carnitine acyltransferase" evidence="7">
    <location>
        <begin position="18"/>
        <end position="626"/>
    </location>
</feature>
<dbReference type="InterPro" id="IPR039551">
    <property type="entry name" value="Cho/carn_acyl_trans"/>
</dbReference>
<comment type="similarity">
    <text evidence="1 5">Belongs to the carnitine/choline acetyltransferase family.</text>
</comment>
<dbReference type="InterPro" id="IPR042231">
    <property type="entry name" value="Cho/carn_acyl_trans_2"/>
</dbReference>
<dbReference type="PANTHER" id="PTHR22589">
    <property type="entry name" value="CARNITINE O-ACYLTRANSFERASE"/>
    <property type="match status" value="1"/>
</dbReference>
<sequence>MTVNCSTTFSKQHLLSKLPIPDLEETCRKYLDAVRPLQTYAEHQRTKAVTAEFLANEGPRLNEMLKEYSKDRSSYIEQFWYDSYLNYDNPVVLNLNPFFLLEDDPSPFASGSQVNRAASLVISSLNFIRALRREELPYDNVRGKPLCMYQYSRLFGTSRIPNQDCCIMQTDTTSRHIVVVARSQFYWFDVLDENSDIIISEAELSRNLETIVSDAQDIAITEAAKRAVGVLTTENRRDWANLRDVLTNGDDANNREILSIIDSALFMLCLDHVSPENLADLSRNILCGTSSVEKGIQVGSCTNRWYDKLQIIVTKNGSAGVNFEHTGVDGHTVLRFVSDIFTDSILRYAKSITGSSPSIWPSQGPDPVSLRNTKPFISIVPRRLEWTLVPELSIALRFAESRLSDLIHQTEVETLEFRAYGTDFIKNSGFSPDAYVQLAFQAAYYALYGRCESTYEPAMTKYFLHGRTEAIRTVTDECLAFVRKFCEDAPAIDKIESLRRACDRHSQLTKQCSQGLGQDRHLYALLCMWQREFLDDEKGSSEWEAGSAASASAPQLPGIFADQGWDKLSNTILSTSNCGNPSLRLFGFGPTSPDGFGIGYILTSNSISICASSKHRQTKRFLETLQNYLLEMRNILRQNSRAKAASISGMNSDLSDGRLGRKLKTTAVVKEDEEDEAGDVMGGYGYFDMGEMDALLKEFSKAPVNSTPYSVSTAKGVGLGPVTNGSHESEGSRPASGATTPRTGAAKYRAKNIGRKLKLIDY</sequence>
<dbReference type="Pfam" id="PF00755">
    <property type="entry name" value="Carn_acyltransf"/>
    <property type="match status" value="1"/>
</dbReference>